<dbReference type="AlphaFoldDB" id="A0A9P8P8X8"/>
<evidence type="ECO:0000313" key="2">
    <source>
        <dbReference type="EMBL" id="KAH3667180.1"/>
    </source>
</evidence>
<evidence type="ECO:0000313" key="3">
    <source>
        <dbReference type="Proteomes" id="UP000769157"/>
    </source>
</evidence>
<reference evidence="2" key="1">
    <citation type="journal article" date="2021" name="Open Biol.">
        <title>Shared evolutionary footprints suggest mitochondrial oxidative damage underlies multiple complex I losses in fungi.</title>
        <authorList>
            <person name="Schikora-Tamarit M.A."/>
            <person name="Marcet-Houben M."/>
            <person name="Nosek J."/>
            <person name="Gabaldon T."/>
        </authorList>
    </citation>
    <scope>NUCLEOTIDE SEQUENCE</scope>
    <source>
        <strain evidence="2">CBS6075</strain>
    </source>
</reference>
<feature type="transmembrane region" description="Helical" evidence="1">
    <location>
        <begin position="120"/>
        <end position="137"/>
    </location>
</feature>
<keyword evidence="1" id="KW-0812">Transmembrane</keyword>
<proteinExistence type="predicted"/>
<reference evidence="2" key="2">
    <citation type="submission" date="2021-01" db="EMBL/GenBank/DDBJ databases">
        <authorList>
            <person name="Schikora-Tamarit M.A."/>
        </authorList>
    </citation>
    <scope>NUCLEOTIDE SEQUENCE</scope>
    <source>
        <strain evidence="2">CBS6075</strain>
    </source>
</reference>
<dbReference type="Proteomes" id="UP000769157">
    <property type="component" value="Unassembled WGS sequence"/>
</dbReference>
<name>A0A9P8P8X8_9ASCO</name>
<keyword evidence="1" id="KW-0472">Membrane</keyword>
<sequence>MSCNCFCCDGLADFLYFELVNETDEMEDDEVVGLTPNFDTDADRGLVNGVMTDDVGDPDPFLGFLAFVVVAMAAADEKDGELYFLSGTFREDMAAAAAAVAICVVDSVFFSLWAGFGGTLMAFGLGFTVFLVADGISSSLKISEEARFGVDGCWTNFGARLIPSPVKFESLGESTSSNLIYWFKYSSIWADSSKEGSLVTKSSK</sequence>
<dbReference type="RefSeq" id="XP_046061992.1">
    <property type="nucleotide sequence ID" value="XM_046203742.1"/>
</dbReference>
<organism evidence="2 3">
    <name type="scientific">Ogataea philodendri</name>
    <dbReference type="NCBI Taxonomy" id="1378263"/>
    <lineage>
        <taxon>Eukaryota</taxon>
        <taxon>Fungi</taxon>
        <taxon>Dikarya</taxon>
        <taxon>Ascomycota</taxon>
        <taxon>Saccharomycotina</taxon>
        <taxon>Pichiomycetes</taxon>
        <taxon>Pichiales</taxon>
        <taxon>Pichiaceae</taxon>
        <taxon>Ogataea</taxon>
    </lineage>
</organism>
<protein>
    <submittedName>
        <fullName evidence="2">Uncharacterized protein</fullName>
    </submittedName>
</protein>
<keyword evidence="1" id="KW-1133">Transmembrane helix</keyword>
<evidence type="ECO:0000256" key="1">
    <source>
        <dbReference type="SAM" id="Phobius"/>
    </source>
</evidence>
<comment type="caution">
    <text evidence="2">The sequence shown here is derived from an EMBL/GenBank/DDBJ whole genome shotgun (WGS) entry which is preliminary data.</text>
</comment>
<keyword evidence="3" id="KW-1185">Reference proteome</keyword>
<dbReference type="EMBL" id="JAEUBE010000183">
    <property type="protein sequence ID" value="KAH3667180.1"/>
    <property type="molecule type" value="Genomic_DNA"/>
</dbReference>
<accession>A0A9P8P8X8</accession>
<dbReference type="GeneID" id="70234796"/>
<gene>
    <name evidence="2" type="ORF">OGAPHI_002829</name>
</gene>